<dbReference type="PANTHER" id="PTHR15132:SF1">
    <property type="entry name" value="SNRNA-ACTIVATING PROTEIN COMPLEX SUBUNIT 2"/>
    <property type="match status" value="1"/>
</dbReference>
<dbReference type="InterPro" id="IPR021281">
    <property type="entry name" value="SNAPC2"/>
</dbReference>
<evidence type="ECO:0000313" key="2">
    <source>
        <dbReference type="EMBL" id="KAF1380379.1"/>
    </source>
</evidence>
<dbReference type="Proteomes" id="UP000465112">
    <property type="component" value="Chromosome 14"/>
</dbReference>
<keyword evidence="3" id="KW-1185">Reference proteome</keyword>
<feature type="compositionally biased region" description="Polar residues" evidence="1">
    <location>
        <begin position="16"/>
        <end position="28"/>
    </location>
</feature>
<dbReference type="EMBL" id="VHII01000014">
    <property type="protein sequence ID" value="KAF1380379.1"/>
    <property type="molecule type" value="Genomic_DNA"/>
</dbReference>
<evidence type="ECO:0000256" key="1">
    <source>
        <dbReference type="SAM" id="MobiDB-lite"/>
    </source>
</evidence>
<dbReference type="GO" id="GO:0009301">
    <property type="term" value="P:snRNA transcription"/>
    <property type="evidence" value="ECO:0007669"/>
    <property type="project" value="InterPro"/>
</dbReference>
<dbReference type="Pfam" id="PF11035">
    <property type="entry name" value="SNAPC2"/>
    <property type="match status" value="1"/>
</dbReference>
<feature type="region of interest" description="Disordered" evidence="1">
    <location>
        <begin position="213"/>
        <end position="349"/>
    </location>
</feature>
<dbReference type="PANTHER" id="PTHR15132">
    <property type="entry name" value="SNRNA-ACTIVATING PROTEIN COMPLEX SUBUNIT 2"/>
    <property type="match status" value="1"/>
</dbReference>
<evidence type="ECO:0008006" key="4">
    <source>
        <dbReference type="Google" id="ProtNLM"/>
    </source>
</evidence>
<feature type="region of interest" description="Disordered" evidence="1">
    <location>
        <begin position="461"/>
        <end position="538"/>
    </location>
</feature>
<feature type="compositionally biased region" description="Polar residues" evidence="1">
    <location>
        <begin position="501"/>
        <end position="510"/>
    </location>
</feature>
<dbReference type="AlphaFoldDB" id="A0A6A5EPR6"/>
<evidence type="ECO:0000313" key="3">
    <source>
        <dbReference type="Proteomes" id="UP000465112"/>
    </source>
</evidence>
<comment type="caution">
    <text evidence="2">The sequence shown here is derived from an EMBL/GenBank/DDBJ whole genome shotgun (WGS) entry which is preliminary data.</text>
</comment>
<sequence length="538" mass="57695">MKPPPRKRTKIDRTLAYSTLSPEPSSKQKASRQWKMAEQRSLLTALKRLSGKTQGHEDIDYDFLRNHVKTRSISEMQSVVEYLKNKVISMASQMLKEKRLEEKVRKPIEVWTHMASTVTGSLEEPISTAFSQMLIVSSTEPCTLRNCDPPQVYRPPTNKEGPVSRTITPRPMTRLPVKAERPNANAARPLMVIKTPAPAMGPAKRLPAPSQVVRVPNSNIPPPKQRLPATAGSSPAAAATSPSQTAASACPPGAAASLAVPPTSLQSSSQTVTPLTVTGPVPPSSGSAAVVKTPSVSSSLIRTTQQPAERHPTPISTASTSNSLSSTNATSQTPVPSTAASSGASSTPPLSTTAAALYARFGRTSKYNTTDTPRVLGVKSVVDFERIYYYLSQIHQPNDKCHLTPMESAIVLDLLMSLPEELRLLNCNKLHTHLTQVYQFLSSPADSKMAREMFKERKDGVCAQTGTPSGPNCQQSPAGAADSGDVTDSGGKKLQPEESESQSAGSSNPSGHLGNAEKMGPCPPLNPFMVPLKLLRRK</sequence>
<feature type="compositionally biased region" description="Basic residues" evidence="1">
    <location>
        <begin position="1"/>
        <end position="10"/>
    </location>
</feature>
<feature type="compositionally biased region" description="Polar residues" evidence="1">
    <location>
        <begin position="294"/>
        <end position="307"/>
    </location>
</feature>
<dbReference type="GO" id="GO:0016604">
    <property type="term" value="C:nuclear body"/>
    <property type="evidence" value="ECO:0007669"/>
    <property type="project" value="TreeGrafter"/>
</dbReference>
<dbReference type="OrthoDB" id="5990578at2759"/>
<feature type="region of interest" description="Disordered" evidence="1">
    <location>
        <begin position="1"/>
        <end position="33"/>
    </location>
</feature>
<feature type="compositionally biased region" description="Low complexity" evidence="1">
    <location>
        <begin position="316"/>
        <end position="349"/>
    </location>
</feature>
<feature type="compositionally biased region" description="Low complexity" evidence="1">
    <location>
        <begin position="228"/>
        <end position="259"/>
    </location>
</feature>
<protein>
    <recommendedName>
        <fullName evidence="4">snRNA-activating protein complex subunit 2</fullName>
    </recommendedName>
</protein>
<dbReference type="GO" id="GO:0016251">
    <property type="term" value="F:RNA polymerase II general transcription initiation factor activity"/>
    <property type="evidence" value="ECO:0007669"/>
    <property type="project" value="InterPro"/>
</dbReference>
<reference evidence="2 3" key="1">
    <citation type="submission" date="2019-06" db="EMBL/GenBank/DDBJ databases">
        <title>A chromosome-scale genome assembly of the European perch, Perca fluviatilis.</title>
        <authorList>
            <person name="Roques C."/>
            <person name="Zahm M."/>
            <person name="Cabau C."/>
            <person name="Klopp C."/>
            <person name="Bouchez O."/>
            <person name="Donnadieu C."/>
            <person name="Kuhl H."/>
            <person name="Gislard M."/>
            <person name="Guendouz S."/>
            <person name="Journot L."/>
            <person name="Haffray P."/>
            <person name="Bestin A."/>
            <person name="Morvezen R."/>
            <person name="Feron R."/>
            <person name="Wen M."/>
            <person name="Jouanno E."/>
            <person name="Herpin A."/>
            <person name="Schartl M."/>
            <person name="Postlethwait J."/>
            <person name="Schaerlinger B."/>
            <person name="Chardard D."/>
            <person name="Lecocq T."/>
            <person name="Poncet C."/>
            <person name="Jaffrelo L."/>
            <person name="Lampietro C."/>
            <person name="Guiguen Y."/>
        </authorList>
    </citation>
    <scope>NUCLEOTIDE SEQUENCE [LARGE SCALE GENOMIC DNA]</scope>
    <source>
        <tissue evidence="2">Blood</tissue>
    </source>
</reference>
<accession>A0A6A5EPR6</accession>
<feature type="compositionally biased region" description="Polar residues" evidence="1">
    <location>
        <begin position="464"/>
        <end position="477"/>
    </location>
</feature>
<name>A0A6A5EPR6_PERFL</name>
<feature type="region of interest" description="Disordered" evidence="1">
    <location>
        <begin position="147"/>
        <end position="169"/>
    </location>
</feature>
<gene>
    <name evidence="2" type="ORF">PFLUV_G00163060</name>
</gene>
<organism evidence="2 3">
    <name type="scientific">Perca fluviatilis</name>
    <name type="common">European perch</name>
    <dbReference type="NCBI Taxonomy" id="8168"/>
    <lineage>
        <taxon>Eukaryota</taxon>
        <taxon>Metazoa</taxon>
        <taxon>Chordata</taxon>
        <taxon>Craniata</taxon>
        <taxon>Vertebrata</taxon>
        <taxon>Euteleostomi</taxon>
        <taxon>Actinopterygii</taxon>
        <taxon>Neopterygii</taxon>
        <taxon>Teleostei</taxon>
        <taxon>Neoteleostei</taxon>
        <taxon>Acanthomorphata</taxon>
        <taxon>Eupercaria</taxon>
        <taxon>Perciformes</taxon>
        <taxon>Percoidei</taxon>
        <taxon>Percidae</taxon>
        <taxon>Percinae</taxon>
        <taxon>Perca</taxon>
    </lineage>
</organism>
<proteinExistence type="predicted"/>